<keyword evidence="3" id="KW-1185">Reference proteome</keyword>
<evidence type="ECO:0000313" key="3">
    <source>
        <dbReference type="Proteomes" id="UP000222079"/>
    </source>
</evidence>
<organism evidence="2 3">
    <name type="scientific">Erwinia phage vB_EamM_RAY</name>
    <dbReference type="NCBI Taxonomy" id="1815987"/>
    <lineage>
        <taxon>Viruses</taxon>
        <taxon>Duplodnaviria</taxon>
        <taxon>Heunggongvirae</taxon>
        <taxon>Uroviricota</taxon>
        <taxon>Caudoviricetes</taxon>
        <taxon>Chimalliviridae</taxon>
        <taxon>Agricanvirus</taxon>
        <taxon>Agricanvirus ray</taxon>
    </lineage>
</organism>
<dbReference type="EMBL" id="KU886224">
    <property type="protein sequence ID" value="ANH51845.2"/>
    <property type="molecule type" value="Genomic_DNA"/>
</dbReference>
<dbReference type="InterPro" id="IPR033390">
    <property type="entry name" value="Rv2179c-like"/>
</dbReference>
<sequence length="250" mass="27798">MITPLSLLYVKESYMIVVVVDTESTALDELAGILSLSAIRTNVADMSCIKHLIGVHQAGKTHDDIFHAVLNLNEQYVMGRTFLQSTQDWWMKKTTPAAKASVTGPTQSAKDALTAFVAFIEKAIEATINERGEKAKVQLYYRGDFDAKAIASLAKAVGVELPYIFNQNKEIRTYIDAKLDTDIGYIPWLGYPEGLGRHSSLDDVLIDGFEMAVAYRINHLEKFDKKSVPGEIAKLKETYPVPEKTHAKSK</sequence>
<dbReference type="Proteomes" id="UP000222079">
    <property type="component" value="Segment"/>
</dbReference>
<feature type="domain" description="3'-5' exoribonuclease Rv2179c-like" evidence="1">
    <location>
        <begin position="18"/>
        <end position="203"/>
    </location>
</feature>
<dbReference type="Pfam" id="PF16473">
    <property type="entry name" value="Rv2179c-like"/>
    <property type="match status" value="1"/>
</dbReference>
<protein>
    <submittedName>
        <fullName evidence="2">Exodeoxyribonuclease VIII</fullName>
    </submittedName>
</protein>
<dbReference type="SUPFAM" id="SSF53098">
    <property type="entry name" value="Ribonuclease H-like"/>
    <property type="match status" value="1"/>
</dbReference>
<evidence type="ECO:0000259" key="1">
    <source>
        <dbReference type="Pfam" id="PF16473"/>
    </source>
</evidence>
<name>A0A173GEA7_9CAUD</name>
<proteinExistence type="predicted"/>
<gene>
    <name evidence="2" type="ORF">RAY_64</name>
</gene>
<reference evidence="2 3" key="1">
    <citation type="submission" date="2016-03" db="EMBL/GenBank/DDBJ databases">
        <authorList>
            <person name="Sharma R."/>
            <person name="Esplin I.N.D."/>
            <person name="Berg J.A."/>
            <person name="Jensen G.L."/>
            <person name="Keele B.R."/>
            <person name="Ward M.E.H."/>
            <person name="Breakwell D.P."/>
            <person name="Hope S."/>
            <person name="Grose J.H."/>
        </authorList>
    </citation>
    <scope>NUCLEOTIDE SEQUENCE [LARGE SCALE GENOMIC DNA]</scope>
</reference>
<dbReference type="InterPro" id="IPR012337">
    <property type="entry name" value="RNaseH-like_sf"/>
</dbReference>
<accession>A0A173GEA7</accession>
<evidence type="ECO:0000313" key="2">
    <source>
        <dbReference type="EMBL" id="ANH51845.2"/>
    </source>
</evidence>